<dbReference type="PANTHER" id="PTHR47328">
    <property type="match status" value="1"/>
</dbReference>
<dbReference type="EMBL" id="ACJD01000007">
    <property type="protein sequence ID" value="EEH13014.1"/>
    <property type="molecule type" value="Genomic_DNA"/>
</dbReference>
<dbReference type="InterPro" id="IPR035959">
    <property type="entry name" value="RutC-like_sf"/>
</dbReference>
<comment type="caution">
    <text evidence="1">The sequence shown here is derived from an EMBL/GenBank/DDBJ whole genome shotgun (WGS) entry which is preliminary data.</text>
</comment>
<dbReference type="InterPro" id="IPR035709">
    <property type="entry name" value="YoaB-like"/>
</dbReference>
<dbReference type="PANTHER" id="PTHR47328:SF1">
    <property type="entry name" value="RUTC FAMILY PROTEIN YOAB"/>
    <property type="match status" value="1"/>
</dbReference>
<organism evidence="1 2">
    <name type="scientific">Brucella ceti str. Cudo</name>
    <dbReference type="NCBI Taxonomy" id="595497"/>
    <lineage>
        <taxon>Bacteria</taxon>
        <taxon>Pseudomonadati</taxon>
        <taxon>Pseudomonadota</taxon>
        <taxon>Alphaproteobacteria</taxon>
        <taxon>Hyphomicrobiales</taxon>
        <taxon>Brucellaceae</taxon>
        <taxon>Brucella/Ochrobactrum group</taxon>
        <taxon>Brucella</taxon>
    </lineage>
</organism>
<dbReference type="AlphaFoldDB" id="C0GAZ6"/>
<name>C0GAZ6_9HYPH</name>
<protein>
    <submittedName>
        <fullName evidence="1">Translation initiation inhibitor</fullName>
    </submittedName>
</protein>
<dbReference type="Proteomes" id="UP000003678">
    <property type="component" value="Unassembled WGS sequence"/>
</dbReference>
<dbReference type="SUPFAM" id="SSF55298">
    <property type="entry name" value="YjgF-like"/>
    <property type="match status" value="1"/>
</dbReference>
<evidence type="ECO:0000313" key="2">
    <source>
        <dbReference type="Proteomes" id="UP000003678"/>
    </source>
</evidence>
<reference evidence="1 2" key="1">
    <citation type="submission" date="2009-03" db="EMBL/GenBank/DDBJ databases">
        <authorList>
            <person name="Setubal J.C."/>
            <person name="Boyle S."/>
            <person name="Crasta O.R."/>
            <person name="Gillespie J.J."/>
            <person name="Kenyon R.W."/>
            <person name="Lu J."/>
            <person name="Mane S."/>
            <person name="Nagrani S."/>
            <person name="Shallom J.M."/>
            <person name="Shallom S."/>
            <person name="Shukla M."/>
            <person name="Snyder E.E."/>
            <person name="Sobral B.W."/>
            <person name="Wattam A.R."/>
            <person name="Will R."/>
            <person name="Williams K."/>
            <person name="Yoo H."/>
            <person name="Bruce D.H."/>
            <person name="Detter C."/>
            <person name="Munk C."/>
            <person name="Brettin T.S."/>
            <person name="Ficht T."/>
        </authorList>
    </citation>
    <scope>NUCLEOTIDE SEQUENCE [LARGE SCALE GENOMIC DNA]</scope>
    <source>
        <strain evidence="1 2">Cudo</strain>
    </source>
</reference>
<evidence type="ECO:0000313" key="1">
    <source>
        <dbReference type="EMBL" id="EEH13014.1"/>
    </source>
</evidence>
<accession>C0GAZ6</accession>
<gene>
    <name evidence="1" type="ORF">BCETI_7000481</name>
</gene>
<dbReference type="CDD" id="cd06150">
    <property type="entry name" value="YjgF_YER057c_UK114_like_2"/>
    <property type="match status" value="1"/>
</dbReference>
<sequence>MTRLIGGGEKRVNPRRVGIAKAGEGFNKDAQRFHMRDCFRSSIERSSPMSIRRIEAGPRMSQAVIHGNTAYLAGQVGNPGASVTEQTKAVLAEVERLLKEVGSDKTKILQAIIWLADMKDFAEMNAVWDAWVDPAHTPARATGEAKLATPDYKVEIIITAAV</sequence>
<dbReference type="InterPro" id="IPR006175">
    <property type="entry name" value="YjgF/YER057c/UK114"/>
</dbReference>
<dbReference type="Pfam" id="PF01042">
    <property type="entry name" value="Ribonuc_L-PSP"/>
    <property type="match status" value="1"/>
</dbReference>
<proteinExistence type="predicted"/>
<dbReference type="Gene3D" id="3.30.1330.40">
    <property type="entry name" value="RutC-like"/>
    <property type="match status" value="1"/>
</dbReference>